<keyword evidence="1" id="KW-1133">Transmembrane helix</keyword>
<feature type="transmembrane region" description="Helical" evidence="1">
    <location>
        <begin position="93"/>
        <end position="117"/>
    </location>
</feature>
<accession>A0A4U0SL26</accession>
<keyword evidence="3" id="KW-1185">Reference proteome</keyword>
<sequence length="139" mass="14186">MTTTLRFGRAARTLTAAGVAMVPWIFVLARVAGPHPVVKTGLAVMEAVGLVGTGLLLARGDRRRVAVAPATAVLLVADAWFGVLTAAPGAEHTAVLMAACLELPLAALCTAVAWSALHALSPRSGGSLRALACHSRRSA</sequence>
<reference evidence="2 3" key="1">
    <citation type="submission" date="2019-04" db="EMBL/GenBank/DDBJ databases">
        <title>Streptomyces oryziradicis sp. nov., a novel actinomycete isolated from rhizosphere soil of rice (Oryza sativa L.).</title>
        <authorList>
            <person name="Li C."/>
        </authorList>
    </citation>
    <scope>NUCLEOTIDE SEQUENCE [LARGE SCALE GENOMIC DNA]</scope>
    <source>
        <strain evidence="2 3">NEAU-C40</strain>
    </source>
</reference>
<proteinExistence type="predicted"/>
<organism evidence="2 3">
    <name type="scientific">Actinacidiphila oryziradicis</name>
    <dbReference type="NCBI Taxonomy" id="2571141"/>
    <lineage>
        <taxon>Bacteria</taxon>
        <taxon>Bacillati</taxon>
        <taxon>Actinomycetota</taxon>
        <taxon>Actinomycetes</taxon>
        <taxon>Kitasatosporales</taxon>
        <taxon>Streptomycetaceae</taxon>
        <taxon>Actinacidiphila</taxon>
    </lineage>
</organism>
<evidence type="ECO:0000256" key="1">
    <source>
        <dbReference type="SAM" id="Phobius"/>
    </source>
</evidence>
<feature type="transmembrane region" description="Helical" evidence="1">
    <location>
        <begin position="65"/>
        <end position="87"/>
    </location>
</feature>
<dbReference type="EMBL" id="SUMC01000026">
    <property type="protein sequence ID" value="TKA08907.1"/>
    <property type="molecule type" value="Genomic_DNA"/>
</dbReference>
<name>A0A4U0SL26_9ACTN</name>
<evidence type="ECO:0000313" key="3">
    <source>
        <dbReference type="Proteomes" id="UP000305778"/>
    </source>
</evidence>
<evidence type="ECO:0000313" key="2">
    <source>
        <dbReference type="EMBL" id="TKA08907.1"/>
    </source>
</evidence>
<gene>
    <name evidence="2" type="ORF">FCI23_25315</name>
</gene>
<comment type="caution">
    <text evidence="2">The sequence shown here is derived from an EMBL/GenBank/DDBJ whole genome shotgun (WGS) entry which is preliminary data.</text>
</comment>
<feature type="transmembrane region" description="Helical" evidence="1">
    <location>
        <begin position="38"/>
        <end position="58"/>
    </location>
</feature>
<dbReference type="Proteomes" id="UP000305778">
    <property type="component" value="Unassembled WGS sequence"/>
</dbReference>
<keyword evidence="1" id="KW-0812">Transmembrane</keyword>
<keyword evidence="1" id="KW-0472">Membrane</keyword>
<dbReference type="RefSeq" id="WP_136726235.1">
    <property type="nucleotide sequence ID" value="NZ_SUMC01000026.1"/>
</dbReference>
<feature type="transmembrane region" description="Helical" evidence="1">
    <location>
        <begin position="12"/>
        <end position="32"/>
    </location>
</feature>
<dbReference type="AlphaFoldDB" id="A0A4U0SL26"/>
<dbReference type="OrthoDB" id="4948328at2"/>
<protein>
    <submittedName>
        <fullName evidence="2">Uncharacterized protein</fullName>
    </submittedName>
</protein>